<evidence type="ECO:0000256" key="1">
    <source>
        <dbReference type="ARBA" id="ARBA00004604"/>
    </source>
</evidence>
<evidence type="ECO:0000256" key="9">
    <source>
        <dbReference type="PROSITE-ProRule" id="PRU00221"/>
    </source>
</evidence>
<dbReference type="InterPro" id="IPR001680">
    <property type="entry name" value="WD40_rpt"/>
</dbReference>
<dbReference type="Pfam" id="PF00400">
    <property type="entry name" value="WD40"/>
    <property type="match status" value="4"/>
</dbReference>
<feature type="repeat" description="WD" evidence="9">
    <location>
        <begin position="64"/>
        <end position="106"/>
    </location>
</feature>
<dbReference type="AlphaFoldDB" id="A0AAV7Y688"/>
<accession>A0AAV7Y688</accession>
<evidence type="ECO:0000256" key="8">
    <source>
        <dbReference type="ARBA" id="ARBA00032239"/>
    </source>
</evidence>
<dbReference type="SMART" id="SM00320">
    <property type="entry name" value="WD40"/>
    <property type="match status" value="6"/>
</dbReference>
<name>A0AAV7Y688_9EUKA</name>
<evidence type="ECO:0000313" key="12">
    <source>
        <dbReference type="Proteomes" id="UP001146793"/>
    </source>
</evidence>
<dbReference type="PROSITE" id="PS00678">
    <property type="entry name" value="WD_REPEATS_1"/>
    <property type="match status" value="1"/>
</dbReference>
<proteinExistence type="inferred from homology"/>
<organism evidence="11 12">
    <name type="scientific">Anaeramoeba flamelloides</name>
    <dbReference type="NCBI Taxonomy" id="1746091"/>
    <lineage>
        <taxon>Eukaryota</taxon>
        <taxon>Metamonada</taxon>
        <taxon>Anaeramoebidae</taxon>
        <taxon>Anaeramoeba</taxon>
    </lineage>
</organism>
<evidence type="ECO:0000256" key="2">
    <source>
        <dbReference type="ARBA" id="ARBA00005649"/>
    </source>
</evidence>
<dbReference type="EMBL" id="JANTQA010000072">
    <property type="protein sequence ID" value="KAJ3424536.1"/>
    <property type="molecule type" value="Genomic_DNA"/>
</dbReference>
<dbReference type="SUPFAM" id="SSF50978">
    <property type="entry name" value="WD40 repeat-like"/>
    <property type="match status" value="1"/>
</dbReference>
<evidence type="ECO:0000256" key="4">
    <source>
        <dbReference type="ARBA" id="ARBA00022574"/>
    </source>
</evidence>
<dbReference type="PROSITE" id="PS50294">
    <property type="entry name" value="WD_REPEATS_REGION"/>
    <property type="match status" value="2"/>
</dbReference>
<dbReference type="InterPro" id="IPR036322">
    <property type="entry name" value="WD40_repeat_dom_sf"/>
</dbReference>
<dbReference type="PROSITE" id="PS50082">
    <property type="entry name" value="WD_REPEATS_2"/>
    <property type="match status" value="4"/>
</dbReference>
<feature type="repeat" description="WD" evidence="9">
    <location>
        <begin position="331"/>
        <end position="372"/>
    </location>
</feature>
<dbReference type="Gene3D" id="2.130.10.10">
    <property type="entry name" value="YVTN repeat-like/Quinoprotein amine dehydrogenase"/>
    <property type="match status" value="2"/>
</dbReference>
<evidence type="ECO:0000256" key="3">
    <source>
        <dbReference type="ARBA" id="ARBA00021762"/>
    </source>
</evidence>
<dbReference type="PANTHER" id="PTHR22851">
    <property type="entry name" value="U3 SMALL NUCLEOLAR RNA U3 SNORNA ASSOCIATED PROTEIN"/>
    <property type="match status" value="1"/>
</dbReference>
<evidence type="ECO:0000259" key="10">
    <source>
        <dbReference type="Pfam" id="PF04158"/>
    </source>
</evidence>
<protein>
    <recommendedName>
        <fullName evidence="3">DDB1- and CUL4-associated factor 13</fullName>
    </recommendedName>
    <alternativeName>
        <fullName evidence="8">WD repeat and SOF domain-containing protein 1</fullName>
    </alternativeName>
</protein>
<comment type="subcellular location">
    <subcellularLocation>
        <location evidence="1">Nucleus</location>
        <location evidence="1">Nucleolus</location>
    </subcellularLocation>
</comment>
<comment type="similarity">
    <text evidence="2">Belongs to the WD repeat DCAF13/WDSOF1 family.</text>
</comment>
<dbReference type="Pfam" id="PF04158">
    <property type="entry name" value="Sof1"/>
    <property type="match status" value="1"/>
</dbReference>
<keyword evidence="6" id="KW-0539">Nucleus</keyword>
<dbReference type="InterPro" id="IPR015943">
    <property type="entry name" value="WD40/YVTN_repeat-like_dom_sf"/>
</dbReference>
<keyword evidence="5" id="KW-0677">Repeat</keyword>
<evidence type="ECO:0000256" key="5">
    <source>
        <dbReference type="ARBA" id="ARBA00022737"/>
    </source>
</evidence>
<keyword evidence="4 9" id="KW-0853">WD repeat</keyword>
<dbReference type="Proteomes" id="UP001146793">
    <property type="component" value="Unassembled WGS sequence"/>
</dbReference>
<dbReference type="PRINTS" id="PR00320">
    <property type="entry name" value="GPROTEINBRPT"/>
</dbReference>
<dbReference type="InterPro" id="IPR020472">
    <property type="entry name" value="WD40_PAC1"/>
</dbReference>
<feature type="repeat" description="WD" evidence="9">
    <location>
        <begin position="288"/>
        <end position="329"/>
    </location>
</feature>
<comment type="caution">
    <text evidence="11">The sequence shown here is derived from an EMBL/GenBank/DDBJ whole genome shotgun (WGS) entry which is preliminary data.</text>
</comment>
<evidence type="ECO:0000256" key="6">
    <source>
        <dbReference type="ARBA" id="ARBA00023242"/>
    </source>
</evidence>
<dbReference type="PANTHER" id="PTHR22851:SF0">
    <property type="entry name" value="DDB1- AND CUL4-ASSOCIATED FACTOR 13"/>
    <property type="match status" value="1"/>
</dbReference>
<feature type="repeat" description="WD" evidence="9">
    <location>
        <begin position="107"/>
        <end position="149"/>
    </location>
</feature>
<gene>
    <name evidence="11" type="ORF">M0812_29259</name>
</gene>
<dbReference type="GO" id="GO:0000462">
    <property type="term" value="P:maturation of SSU-rRNA from tricistronic rRNA transcript (SSU-rRNA, 5.8S rRNA, LSU-rRNA)"/>
    <property type="evidence" value="ECO:0007669"/>
    <property type="project" value="TreeGrafter"/>
</dbReference>
<dbReference type="InterPro" id="IPR007287">
    <property type="entry name" value="Sof1"/>
</dbReference>
<reference evidence="11" key="1">
    <citation type="submission" date="2022-08" db="EMBL/GenBank/DDBJ databases">
        <title>Novel sulphate-reducing endosymbionts in the free-living metamonad Anaeramoeba.</title>
        <authorList>
            <person name="Jerlstrom-Hultqvist J."/>
            <person name="Cepicka I."/>
            <person name="Gallot-Lavallee L."/>
            <person name="Salas-Leiva D."/>
            <person name="Curtis B.A."/>
            <person name="Zahonova K."/>
            <person name="Pipaliya S."/>
            <person name="Dacks J."/>
            <person name="Roger A.J."/>
        </authorList>
    </citation>
    <scope>NUCLEOTIDE SEQUENCE</scope>
    <source>
        <strain evidence="11">Busselton2</strain>
    </source>
</reference>
<evidence type="ECO:0000256" key="7">
    <source>
        <dbReference type="ARBA" id="ARBA00023274"/>
    </source>
</evidence>
<dbReference type="InterPro" id="IPR019775">
    <property type="entry name" value="WD40_repeat_CS"/>
</dbReference>
<feature type="domain" description="Sof1-like protein" evidence="10">
    <location>
        <begin position="365"/>
        <end position="447"/>
    </location>
</feature>
<evidence type="ECO:0000313" key="11">
    <source>
        <dbReference type="EMBL" id="KAJ3424536.1"/>
    </source>
</evidence>
<keyword evidence="7" id="KW-0687">Ribonucleoprotein</keyword>
<dbReference type="GO" id="GO:0032040">
    <property type="term" value="C:small-subunit processome"/>
    <property type="evidence" value="ECO:0007669"/>
    <property type="project" value="TreeGrafter"/>
</dbReference>
<dbReference type="InterPro" id="IPR051733">
    <property type="entry name" value="WD_repeat_DCAF13/WDSOF1"/>
</dbReference>
<dbReference type="CDD" id="cd00200">
    <property type="entry name" value="WD40"/>
    <property type="match status" value="1"/>
</dbReference>
<sequence length="454" mass="53409">MDTEIKIISRRRKKYVRSTNRDINIVHRNPNPESHPFEQAREYKRALNSVKMDRIFAKPFLTAMTGHIDGIYCLERHPKYLSRVVSASADGEIRVWDLMRRKTVANVQAHNQFIRGITISKPNGNFFFSCSDDQTIKQWRFSDLRSNVNSEYQKKKKPISTFISEETLRGIDHHWSRHTFVTSGDTVQVWDHKRSKPFQKLTFGTTETSSAIKFSPVQKNVFATAGSDRSVALYDLKISTPIRKVILKNQTNAISWNPMEAFNFTVANEDHNCYTFDMRRLDRALCIHNGHLNAVMDVDYSPTGREFITASYDHTIRIFNIRSISSRDVYHTRRMKRVFVAKYSADSKFIISASDDMNIRLWKSEASKPLLPVDRKEKNAIKYRESLKKRYGYLPEIRRISKHRHLPRVLYFMKQQKKKSLQARARKYRNMKMNNPSSVNQIKMRKRFIVKQLK</sequence>